<keyword evidence="2" id="KW-0614">Plasmid</keyword>
<feature type="chain" id="PRO_5014817859" evidence="1">
    <location>
        <begin position="26"/>
        <end position="159"/>
    </location>
</feature>
<dbReference type="AlphaFoldDB" id="A0A2L2LM06"/>
<name>A0A2L2LM06_AGRTU</name>
<evidence type="ECO:0000313" key="2">
    <source>
        <dbReference type="EMBL" id="AVH45359.1"/>
    </source>
</evidence>
<organism evidence="2 3">
    <name type="scientific">Agrobacterium tumefaciens</name>
    <dbReference type="NCBI Taxonomy" id="358"/>
    <lineage>
        <taxon>Bacteria</taxon>
        <taxon>Pseudomonadati</taxon>
        <taxon>Pseudomonadota</taxon>
        <taxon>Alphaproteobacteria</taxon>
        <taxon>Hyphomicrobiales</taxon>
        <taxon>Rhizobiaceae</taxon>
        <taxon>Rhizobium/Agrobacterium group</taxon>
        <taxon>Agrobacterium</taxon>
        <taxon>Agrobacterium tumefaciens complex</taxon>
    </lineage>
</organism>
<sequence>MGQVRSYTISLAAVLAMSMAANAQASSKRVKEFTAFTRPAYPLFLAQGSAWESDPKKLAIRAEKAAAGLAAVAPSDCNTESLSRGICGLHVFVQPLTSMAPTLLEREMLFAGAMPKVPERGDIITLETVPNYSDKANPARNLFQSSVLRRPDGNRSRVN</sequence>
<evidence type="ECO:0000256" key="1">
    <source>
        <dbReference type="SAM" id="SignalP"/>
    </source>
</evidence>
<feature type="signal peptide" evidence="1">
    <location>
        <begin position="1"/>
        <end position="25"/>
    </location>
</feature>
<gene>
    <name evidence="2" type="ORF">At1D1609_53260</name>
</gene>
<protein>
    <submittedName>
        <fullName evidence="2">Uncharacterized protein</fullName>
    </submittedName>
</protein>
<proteinExistence type="predicted"/>
<dbReference type="Proteomes" id="UP000237717">
    <property type="component" value="Plasmid pAt1D1609a"/>
</dbReference>
<keyword evidence="1" id="KW-0732">Signal</keyword>
<accession>A0A2L2LM06</accession>
<dbReference type="EMBL" id="CP026927">
    <property type="protein sequence ID" value="AVH45359.1"/>
    <property type="molecule type" value="Genomic_DNA"/>
</dbReference>
<reference evidence="2 3" key="1">
    <citation type="submission" date="2018-02" db="EMBL/GenBank/DDBJ databases">
        <title>Complete genome sequence of Agrobacterium tumefaciens 1D1609.</title>
        <authorList>
            <person name="Cho S.-T."/>
            <person name="Haryono M."/>
            <person name="Chang H.-H."/>
            <person name="Santos M.N."/>
            <person name="Lai E.-M."/>
            <person name="Kuo C.-H."/>
        </authorList>
    </citation>
    <scope>NUCLEOTIDE SEQUENCE [LARGE SCALE GENOMIC DNA]</scope>
    <source>
        <strain evidence="2 3">1D1609</strain>
        <plasmid evidence="3">Plasmid pat1d1609a</plasmid>
    </source>
</reference>
<evidence type="ECO:0000313" key="3">
    <source>
        <dbReference type="Proteomes" id="UP000237717"/>
    </source>
</evidence>
<geneLocation type="plasmid" evidence="3">
    <name>pat1d1609a</name>
</geneLocation>